<feature type="transmembrane region" description="Helical" evidence="8">
    <location>
        <begin position="37"/>
        <end position="55"/>
    </location>
</feature>
<dbReference type="InterPro" id="IPR004713">
    <property type="entry name" value="CaH_exchang"/>
</dbReference>
<feature type="domain" description="Sodium/calcium exchanger membrane region" evidence="9">
    <location>
        <begin position="66"/>
        <end position="226"/>
    </location>
</feature>
<feature type="transmembrane region" description="Helical" evidence="8">
    <location>
        <begin position="414"/>
        <end position="431"/>
    </location>
</feature>
<dbReference type="InterPro" id="IPR004837">
    <property type="entry name" value="NaCa_Exmemb"/>
</dbReference>
<dbReference type="Gene3D" id="1.20.1420.30">
    <property type="entry name" value="NCX, central ion-binding region"/>
    <property type="match status" value="2"/>
</dbReference>
<evidence type="ECO:0000256" key="4">
    <source>
        <dbReference type="ARBA" id="ARBA00022692"/>
    </source>
</evidence>
<keyword evidence="11" id="KW-1185">Reference proteome</keyword>
<comment type="subcellular location">
    <subcellularLocation>
        <location evidence="1">Endomembrane system</location>
        <topology evidence="1">Multi-pass membrane protein</topology>
    </subcellularLocation>
</comment>
<evidence type="ECO:0000256" key="6">
    <source>
        <dbReference type="ARBA" id="ARBA00023065"/>
    </source>
</evidence>
<feature type="transmembrane region" description="Helical" evidence="8">
    <location>
        <begin position="377"/>
        <end position="402"/>
    </location>
</feature>
<keyword evidence="3" id="KW-0813">Transport</keyword>
<dbReference type="PANTHER" id="PTHR31503">
    <property type="entry name" value="VACUOLAR CALCIUM ION TRANSPORTER"/>
    <property type="match status" value="1"/>
</dbReference>
<dbReference type="InParanoid" id="A0A0C3E4E9"/>
<dbReference type="GO" id="GO:0000329">
    <property type="term" value="C:fungal-type vacuole membrane"/>
    <property type="evidence" value="ECO:0007669"/>
    <property type="project" value="TreeGrafter"/>
</dbReference>
<dbReference type="GO" id="GO:0015369">
    <property type="term" value="F:calcium:proton antiporter activity"/>
    <property type="evidence" value="ECO:0007669"/>
    <property type="project" value="UniProtKB-ARBA"/>
</dbReference>
<dbReference type="AlphaFoldDB" id="A0A0C3E4E9"/>
<dbReference type="HOGENOM" id="CLU_008721_4_2_1"/>
<sequence>MPRIRSILTVLRQKAATLFQPPREVGSRPSFWKSLRTILLCSWLNVLLVFIPISWALNFSLPNRHTLIFIFSFLAIIPLAKLLTLAVDELSLRTGQTLAGLMNVILVRSVELIVSIIALKKCELTIVQSLLVGSIVTNLLLGLGMCFFAGGLRFSEQGFGSIFAEMCASLLTISVIAILLPGAFYMALKGSQDINEATIDESILKISHGVAVILLLTYSSYLFFNLFSHRSLHTSGGFSIRYHSDNPFEFHRLRRRRRMADNLPNLPVPEPDVYPVDHVGDQGIHVGSYPDPEFWRMEIEGDEDAPRITVVMSVSLLVAVVVFITITVEYLVDSINGVTTGGGISKVFIGMILLPIVGNTAKHTSAVGMSAKDRLVWGLDIVVGSSLHIALVVIPFIVILAWTLGKPLSLLFDPLESIVLVLAVLPVNYVMQKGKSNWLEGIILIYMYLIFGVTFWFYPGMSPVAYHVVENLTMT</sequence>
<evidence type="ECO:0000256" key="5">
    <source>
        <dbReference type="ARBA" id="ARBA00022989"/>
    </source>
</evidence>
<dbReference type="Pfam" id="PF01699">
    <property type="entry name" value="Na_Ca_ex"/>
    <property type="match status" value="2"/>
</dbReference>
<reference evidence="11" key="2">
    <citation type="submission" date="2015-01" db="EMBL/GenBank/DDBJ databases">
        <title>Evolutionary Origins and Diversification of the Mycorrhizal Mutualists.</title>
        <authorList>
            <consortium name="DOE Joint Genome Institute"/>
            <consortium name="Mycorrhizal Genomics Consortium"/>
            <person name="Kohler A."/>
            <person name="Kuo A."/>
            <person name="Nagy L.G."/>
            <person name="Floudas D."/>
            <person name="Copeland A."/>
            <person name="Barry K.W."/>
            <person name="Cichocki N."/>
            <person name="Veneault-Fourrey C."/>
            <person name="LaButti K."/>
            <person name="Lindquist E.A."/>
            <person name="Lipzen A."/>
            <person name="Lundell T."/>
            <person name="Morin E."/>
            <person name="Murat C."/>
            <person name="Riley R."/>
            <person name="Ohm R."/>
            <person name="Sun H."/>
            <person name="Tunlid A."/>
            <person name="Henrissat B."/>
            <person name="Grigoriev I.V."/>
            <person name="Hibbett D.S."/>
            <person name="Martin F."/>
        </authorList>
    </citation>
    <scope>NUCLEOTIDE SEQUENCE [LARGE SCALE GENOMIC DNA]</scope>
    <source>
        <strain evidence="11">Foug A</strain>
    </source>
</reference>
<organism evidence="10 11">
    <name type="scientific">Scleroderma citrinum Foug A</name>
    <dbReference type="NCBI Taxonomy" id="1036808"/>
    <lineage>
        <taxon>Eukaryota</taxon>
        <taxon>Fungi</taxon>
        <taxon>Dikarya</taxon>
        <taxon>Basidiomycota</taxon>
        <taxon>Agaricomycotina</taxon>
        <taxon>Agaricomycetes</taxon>
        <taxon>Agaricomycetidae</taxon>
        <taxon>Boletales</taxon>
        <taxon>Sclerodermatineae</taxon>
        <taxon>Sclerodermataceae</taxon>
        <taxon>Scleroderma</taxon>
    </lineage>
</organism>
<evidence type="ECO:0000256" key="3">
    <source>
        <dbReference type="ARBA" id="ARBA00022448"/>
    </source>
</evidence>
<feature type="transmembrane region" description="Helical" evidence="8">
    <location>
        <begin position="438"/>
        <end position="458"/>
    </location>
</feature>
<evidence type="ECO:0000256" key="8">
    <source>
        <dbReference type="SAM" id="Phobius"/>
    </source>
</evidence>
<evidence type="ECO:0000256" key="1">
    <source>
        <dbReference type="ARBA" id="ARBA00004127"/>
    </source>
</evidence>
<keyword evidence="7 8" id="KW-0472">Membrane</keyword>
<dbReference type="Proteomes" id="UP000053989">
    <property type="component" value="Unassembled WGS sequence"/>
</dbReference>
<evidence type="ECO:0000256" key="2">
    <source>
        <dbReference type="ARBA" id="ARBA00008170"/>
    </source>
</evidence>
<keyword evidence="4 8" id="KW-0812">Transmembrane</keyword>
<feature type="transmembrane region" description="Helical" evidence="8">
    <location>
        <begin position="67"/>
        <end position="86"/>
    </location>
</feature>
<feature type="transmembrane region" description="Helical" evidence="8">
    <location>
        <begin position="125"/>
        <end position="150"/>
    </location>
</feature>
<dbReference type="PANTHER" id="PTHR31503:SF20">
    <property type="entry name" value="CA(2+)_H(+) EXCHANGER, PUTATIVE (EUROFUNG)-RELATED"/>
    <property type="match status" value="1"/>
</dbReference>
<reference evidence="10 11" key="1">
    <citation type="submission" date="2014-04" db="EMBL/GenBank/DDBJ databases">
        <authorList>
            <consortium name="DOE Joint Genome Institute"/>
            <person name="Kuo A."/>
            <person name="Kohler A."/>
            <person name="Nagy L.G."/>
            <person name="Floudas D."/>
            <person name="Copeland A."/>
            <person name="Barry K.W."/>
            <person name="Cichocki N."/>
            <person name="Veneault-Fourrey C."/>
            <person name="LaButti K."/>
            <person name="Lindquist E.A."/>
            <person name="Lipzen A."/>
            <person name="Lundell T."/>
            <person name="Morin E."/>
            <person name="Murat C."/>
            <person name="Sun H."/>
            <person name="Tunlid A."/>
            <person name="Henrissat B."/>
            <person name="Grigoriev I.V."/>
            <person name="Hibbett D.S."/>
            <person name="Martin F."/>
            <person name="Nordberg H.P."/>
            <person name="Cantor M.N."/>
            <person name="Hua S.X."/>
        </authorList>
    </citation>
    <scope>NUCLEOTIDE SEQUENCE [LARGE SCALE GENOMIC DNA]</scope>
    <source>
        <strain evidence="10 11">Foug A</strain>
    </source>
</reference>
<feature type="transmembrane region" description="Helical" evidence="8">
    <location>
        <begin position="206"/>
        <end position="224"/>
    </location>
</feature>
<dbReference type="OrthoDB" id="1699231at2759"/>
<keyword evidence="5 8" id="KW-1133">Transmembrane helix</keyword>
<dbReference type="GO" id="GO:0006874">
    <property type="term" value="P:intracellular calcium ion homeostasis"/>
    <property type="evidence" value="ECO:0007669"/>
    <property type="project" value="TreeGrafter"/>
</dbReference>
<name>A0A0C3E4E9_9AGAM</name>
<proteinExistence type="inferred from homology"/>
<dbReference type="GO" id="GO:0012505">
    <property type="term" value="C:endomembrane system"/>
    <property type="evidence" value="ECO:0007669"/>
    <property type="project" value="UniProtKB-SubCell"/>
</dbReference>
<comment type="similarity">
    <text evidence="2">Belongs to the Ca(2+):cation antiporter (CaCA) (TC 2.A.19) family.</text>
</comment>
<protein>
    <recommendedName>
        <fullName evidence="9">Sodium/calcium exchanger membrane region domain-containing protein</fullName>
    </recommendedName>
</protein>
<gene>
    <name evidence="10" type="ORF">SCLCIDRAFT_107101</name>
</gene>
<feature type="transmembrane region" description="Helical" evidence="8">
    <location>
        <begin position="98"/>
        <end position="119"/>
    </location>
</feature>
<evidence type="ECO:0000256" key="7">
    <source>
        <dbReference type="ARBA" id="ARBA00023136"/>
    </source>
</evidence>
<evidence type="ECO:0000313" key="10">
    <source>
        <dbReference type="EMBL" id="KIM67660.1"/>
    </source>
</evidence>
<evidence type="ECO:0000313" key="11">
    <source>
        <dbReference type="Proteomes" id="UP000053989"/>
    </source>
</evidence>
<feature type="transmembrane region" description="Helical" evidence="8">
    <location>
        <begin position="162"/>
        <end position="186"/>
    </location>
</feature>
<dbReference type="STRING" id="1036808.A0A0C3E4E9"/>
<evidence type="ECO:0000259" key="9">
    <source>
        <dbReference type="Pfam" id="PF01699"/>
    </source>
</evidence>
<feature type="transmembrane region" description="Helical" evidence="8">
    <location>
        <begin position="338"/>
        <end position="357"/>
    </location>
</feature>
<keyword evidence="6" id="KW-0406">Ion transport</keyword>
<dbReference type="EMBL" id="KN822011">
    <property type="protein sequence ID" value="KIM67660.1"/>
    <property type="molecule type" value="Genomic_DNA"/>
</dbReference>
<accession>A0A0C3E4E9</accession>
<feature type="domain" description="Sodium/calcium exchanger membrane region" evidence="9">
    <location>
        <begin position="313"/>
        <end position="456"/>
    </location>
</feature>
<feature type="transmembrane region" description="Helical" evidence="8">
    <location>
        <begin position="310"/>
        <end position="332"/>
    </location>
</feature>
<dbReference type="InterPro" id="IPR044880">
    <property type="entry name" value="NCX_ion-bd_dom_sf"/>
</dbReference>